<dbReference type="Proteomes" id="UP001234581">
    <property type="component" value="Unassembled WGS sequence"/>
</dbReference>
<dbReference type="EMBL" id="JARTCD010000016">
    <property type="protein sequence ID" value="KAJ8659860.1"/>
    <property type="molecule type" value="Genomic_DNA"/>
</dbReference>
<dbReference type="Gene3D" id="3.40.50.1820">
    <property type="entry name" value="alpha/beta hydrolase"/>
    <property type="match status" value="1"/>
</dbReference>
<proteinExistence type="predicted"/>
<dbReference type="GeneID" id="83211866"/>
<accession>A0AAD7V6S0</accession>
<feature type="domain" description="AB hydrolase-1" evidence="1">
    <location>
        <begin position="229"/>
        <end position="335"/>
    </location>
</feature>
<evidence type="ECO:0000313" key="2">
    <source>
        <dbReference type="EMBL" id="KAJ8659860.1"/>
    </source>
</evidence>
<sequence length="471" mass="55118">MLLITWVALEIAFWFYLYNTKRRFQQYVKPQTLPTKNERQQLFWNCYHTIKHDLKKWFEGWFYIASSPDRAHPNFKDIHRDNVATWFAWAFWVEQLDHVLSNNEWAQEIEWMINTIEKDFDIEFPKGYNEDIQCIRPSFDPVQSLHRPLALYLANYVMTCVFNRVLLEWFWQFERGGTDLPGVMWGHLLRPFHHQPPPPTTTSDTNKFNHLVYWSLVPSASHKTSREVPIVFVHGIGAGLTVYAEFIHRLVRLGRPIFCVELPYVSMRMVEHIPTPEETVREIEMMLTAHGYDEAVIVAHSLGTAVASWIANLAPKRVAGLVLVDPICFLLNYHHVAFNMLHRIPKRIIEYLIHYFASRELYINYYISRHFQWYQTIFFAHPPSTTSDPPPSPVPPEQQGPLRNATVFLSENDAIVDSPLITKYLYDAGVQARLMRDIGHAEFLVNGQWKDEIVTEVEKAVSCMEDEGLGL</sequence>
<comment type="caution">
    <text evidence="2">The sequence shown here is derived from an EMBL/GenBank/DDBJ whole genome shotgun (WGS) entry which is preliminary data.</text>
</comment>
<dbReference type="Pfam" id="PF00561">
    <property type="entry name" value="Abhydrolase_1"/>
    <property type="match status" value="1"/>
</dbReference>
<organism evidence="2 3">
    <name type="scientific">Lichtheimia ornata</name>
    <dbReference type="NCBI Taxonomy" id="688661"/>
    <lineage>
        <taxon>Eukaryota</taxon>
        <taxon>Fungi</taxon>
        <taxon>Fungi incertae sedis</taxon>
        <taxon>Mucoromycota</taxon>
        <taxon>Mucoromycotina</taxon>
        <taxon>Mucoromycetes</taxon>
        <taxon>Mucorales</taxon>
        <taxon>Lichtheimiaceae</taxon>
        <taxon>Lichtheimia</taxon>
    </lineage>
</organism>
<keyword evidence="3" id="KW-1185">Reference proteome</keyword>
<protein>
    <recommendedName>
        <fullName evidence="1">AB hydrolase-1 domain-containing protein</fullName>
    </recommendedName>
</protein>
<dbReference type="PANTHER" id="PTHR37471:SF1">
    <property type="entry name" value="AB HYDROLASE-1 DOMAIN-CONTAINING PROTEIN"/>
    <property type="match status" value="1"/>
</dbReference>
<dbReference type="AlphaFoldDB" id="A0AAD7V6S0"/>
<evidence type="ECO:0000259" key="1">
    <source>
        <dbReference type="Pfam" id="PF00561"/>
    </source>
</evidence>
<evidence type="ECO:0000313" key="3">
    <source>
        <dbReference type="Proteomes" id="UP001234581"/>
    </source>
</evidence>
<dbReference type="RefSeq" id="XP_058344773.1">
    <property type="nucleotide sequence ID" value="XM_058484512.1"/>
</dbReference>
<gene>
    <name evidence="2" type="ORF">O0I10_004453</name>
</gene>
<name>A0AAD7V6S0_9FUNG</name>
<dbReference type="SUPFAM" id="SSF53474">
    <property type="entry name" value="alpha/beta-Hydrolases"/>
    <property type="match status" value="1"/>
</dbReference>
<dbReference type="InterPro" id="IPR029058">
    <property type="entry name" value="AB_hydrolase_fold"/>
</dbReference>
<dbReference type="PANTHER" id="PTHR37471">
    <property type="entry name" value="UNNAMED PRODUCT"/>
    <property type="match status" value="1"/>
</dbReference>
<reference evidence="2 3" key="1">
    <citation type="submission" date="2023-03" db="EMBL/GenBank/DDBJ databases">
        <title>Genome sequence of Lichtheimia ornata CBS 291.66.</title>
        <authorList>
            <person name="Mohabir J.T."/>
            <person name="Shea T.P."/>
            <person name="Kurbessoian T."/>
            <person name="Berby B."/>
            <person name="Fontaine J."/>
            <person name="Livny J."/>
            <person name="Gnirke A."/>
            <person name="Stajich J.E."/>
            <person name="Cuomo C.A."/>
        </authorList>
    </citation>
    <scope>NUCLEOTIDE SEQUENCE [LARGE SCALE GENOMIC DNA]</scope>
    <source>
        <strain evidence="2">CBS 291.66</strain>
    </source>
</reference>
<dbReference type="InterPro" id="IPR000073">
    <property type="entry name" value="AB_hydrolase_1"/>
</dbReference>